<sequence length="75" mass="8633">MSGVFKKCLTFIMSIIFSIFMTIFVQTPVVATFNNERINLRQGINGDFLRVIICIIFIILCFYFLSLLAKCLISQ</sequence>
<keyword evidence="1" id="KW-0472">Membrane</keyword>
<feature type="transmembrane region" description="Helical" evidence="1">
    <location>
        <begin position="9"/>
        <end position="28"/>
    </location>
</feature>
<comment type="caution">
    <text evidence="2">The sequence shown here is derived from an EMBL/GenBank/DDBJ whole genome shotgun (WGS) entry which is preliminary data.</text>
</comment>
<proteinExistence type="predicted"/>
<protein>
    <submittedName>
        <fullName evidence="2">Uncharacterized protein</fullName>
    </submittedName>
</protein>
<evidence type="ECO:0000256" key="1">
    <source>
        <dbReference type="SAM" id="Phobius"/>
    </source>
</evidence>
<reference evidence="2 3" key="1">
    <citation type="submission" date="2019-05" db="EMBL/GenBank/DDBJ databases">
        <authorList>
            <consortium name="Pathogen Informatics"/>
        </authorList>
    </citation>
    <scope>NUCLEOTIDE SEQUENCE [LARGE SCALE GENOMIC DNA]</scope>
    <source>
        <strain evidence="2 3">NCTC11557</strain>
    </source>
</reference>
<accession>A0AAE9R6Y8</accession>
<gene>
    <name evidence="2" type="ORF">NCTC11557_01978</name>
</gene>
<dbReference type="EMBL" id="CABEIY010000008">
    <property type="protein sequence ID" value="VTT26807.1"/>
    <property type="molecule type" value="Genomic_DNA"/>
</dbReference>
<dbReference type="Proteomes" id="UP000339049">
    <property type="component" value="Unassembled WGS sequence"/>
</dbReference>
<evidence type="ECO:0000313" key="2">
    <source>
        <dbReference type="EMBL" id="VTT26807.1"/>
    </source>
</evidence>
<feature type="transmembrane region" description="Helical" evidence="1">
    <location>
        <begin position="48"/>
        <end position="69"/>
    </location>
</feature>
<evidence type="ECO:0000313" key="3">
    <source>
        <dbReference type="Proteomes" id="UP000339049"/>
    </source>
</evidence>
<keyword evidence="1" id="KW-0812">Transmembrane</keyword>
<dbReference type="AlphaFoldDB" id="A0AAE9R6Y8"/>
<organism evidence="2 3">
    <name type="scientific">Streptococcus dysgalactiae subsp. equisimilis</name>
    <name type="common">Streptococcus equisimilis</name>
    <dbReference type="NCBI Taxonomy" id="119602"/>
    <lineage>
        <taxon>Bacteria</taxon>
        <taxon>Bacillati</taxon>
        <taxon>Bacillota</taxon>
        <taxon>Bacilli</taxon>
        <taxon>Lactobacillales</taxon>
        <taxon>Streptococcaceae</taxon>
        <taxon>Streptococcus</taxon>
    </lineage>
</organism>
<keyword evidence="1" id="KW-1133">Transmembrane helix</keyword>
<name>A0AAE9R6Y8_STREQ</name>